<keyword evidence="3" id="KW-1185">Reference proteome</keyword>
<feature type="compositionally biased region" description="Basic and acidic residues" evidence="1">
    <location>
        <begin position="153"/>
        <end position="171"/>
    </location>
</feature>
<comment type="caution">
    <text evidence="2">The sequence shown here is derived from an EMBL/GenBank/DDBJ whole genome shotgun (WGS) entry which is preliminary data.</text>
</comment>
<evidence type="ECO:0000256" key="1">
    <source>
        <dbReference type="SAM" id="MobiDB-lite"/>
    </source>
</evidence>
<organism evidence="2 3">
    <name type="scientific">Liparis tanakae</name>
    <name type="common">Tanaka's snailfish</name>
    <dbReference type="NCBI Taxonomy" id="230148"/>
    <lineage>
        <taxon>Eukaryota</taxon>
        <taxon>Metazoa</taxon>
        <taxon>Chordata</taxon>
        <taxon>Craniata</taxon>
        <taxon>Vertebrata</taxon>
        <taxon>Euteleostomi</taxon>
        <taxon>Actinopterygii</taxon>
        <taxon>Neopterygii</taxon>
        <taxon>Teleostei</taxon>
        <taxon>Neoteleostei</taxon>
        <taxon>Acanthomorphata</taxon>
        <taxon>Eupercaria</taxon>
        <taxon>Perciformes</taxon>
        <taxon>Cottioidei</taxon>
        <taxon>Cottales</taxon>
        <taxon>Liparidae</taxon>
        <taxon>Liparis</taxon>
    </lineage>
</organism>
<gene>
    <name evidence="2" type="ORF">EYF80_000095</name>
</gene>
<evidence type="ECO:0000313" key="2">
    <source>
        <dbReference type="EMBL" id="TNN89492.1"/>
    </source>
</evidence>
<name>A0A4Z2JJS8_9TELE</name>
<accession>A0A4Z2JJS8</accession>
<dbReference type="Proteomes" id="UP000314294">
    <property type="component" value="Unassembled WGS sequence"/>
</dbReference>
<evidence type="ECO:0000313" key="3">
    <source>
        <dbReference type="Proteomes" id="UP000314294"/>
    </source>
</evidence>
<dbReference type="AlphaFoldDB" id="A0A4Z2JJS8"/>
<reference evidence="2 3" key="1">
    <citation type="submission" date="2019-03" db="EMBL/GenBank/DDBJ databases">
        <title>First draft genome of Liparis tanakae, snailfish: a comprehensive survey of snailfish specific genes.</title>
        <authorList>
            <person name="Kim W."/>
            <person name="Song I."/>
            <person name="Jeong J.-H."/>
            <person name="Kim D."/>
            <person name="Kim S."/>
            <person name="Ryu S."/>
            <person name="Song J.Y."/>
            <person name="Lee S.K."/>
        </authorList>
    </citation>
    <scope>NUCLEOTIDE SEQUENCE [LARGE SCALE GENOMIC DNA]</scope>
    <source>
        <tissue evidence="2">Muscle</tissue>
    </source>
</reference>
<proteinExistence type="predicted"/>
<feature type="region of interest" description="Disordered" evidence="1">
    <location>
        <begin position="260"/>
        <end position="311"/>
    </location>
</feature>
<feature type="region of interest" description="Disordered" evidence="1">
    <location>
        <begin position="1"/>
        <end position="59"/>
    </location>
</feature>
<dbReference type="EMBL" id="SRLO01000001">
    <property type="protein sequence ID" value="TNN89492.1"/>
    <property type="molecule type" value="Genomic_DNA"/>
</dbReference>
<protein>
    <submittedName>
        <fullName evidence="2">Uncharacterized protein</fullName>
    </submittedName>
</protein>
<feature type="region of interest" description="Disordered" evidence="1">
    <location>
        <begin position="150"/>
        <end position="175"/>
    </location>
</feature>
<sequence length="345" mass="38285">MPHNIERVSSSISPKPEVRRRVPRCTYLPTHAELRPEDTQSEPGRTYPSARETQTPQISGPSPFGILCLALFPTPTNVPAGFPTGSARMTGCRAQLLFEGCRPFSLKTQGEDAALGHNQKEKIELTLNAALWDGVGTDWAAALGRQRQTGRRMNFDESEREKSLRKSRADGVGRNAEQDPLTTARLVIEMGLGAQPCITRPALLRGCDTSTDPLSRRIRHVMSRTRSCPLSSALYLCSFKENVFLRLCLYSIRTSNTRPTAELHAEKPASCGPRQSPGSNTPDTPPKNHRLPTALPTGNPRPRGRRAPERRIWCARVSPMPRKKNRLDVLVGRDEREVKVEGVGR</sequence>